<organism evidence="3 4">
    <name type="scientific">Candidatus Merdivivens pullicola</name>
    <dbReference type="NCBI Taxonomy" id="2840872"/>
    <lineage>
        <taxon>Bacteria</taxon>
        <taxon>Pseudomonadati</taxon>
        <taxon>Bacteroidota</taxon>
        <taxon>Bacteroidia</taxon>
        <taxon>Bacteroidales</taxon>
        <taxon>Muribaculaceae</taxon>
        <taxon>Muribaculaceae incertae sedis</taxon>
        <taxon>Candidatus Merdivivens</taxon>
    </lineage>
</organism>
<evidence type="ECO:0000256" key="2">
    <source>
        <dbReference type="SAM" id="MobiDB-lite"/>
    </source>
</evidence>
<dbReference type="Proteomes" id="UP000823604">
    <property type="component" value="Unassembled WGS sequence"/>
</dbReference>
<evidence type="ECO:0000313" key="4">
    <source>
        <dbReference type="Proteomes" id="UP000823604"/>
    </source>
</evidence>
<accession>A0A9D9IJJ6</accession>
<sequence>MKEKLAALRGELESLKHLAEEMNDRVSALEALLASIEMYGEEETQPSRPQEFLSMDSAGSLFDDTPEVLWKAPQKQDTASQPWRKDRPGTPVADMRSAVTLNDRVLFINTLFDGDPVKFQDAVMAANGMKDIDELLDYLAGKGYDWDMGSDTVYRFMMAARRKLG</sequence>
<proteinExistence type="predicted"/>
<protein>
    <submittedName>
        <fullName evidence="3">Uncharacterized protein</fullName>
    </submittedName>
</protein>
<comment type="caution">
    <text evidence="3">The sequence shown here is derived from an EMBL/GenBank/DDBJ whole genome shotgun (WGS) entry which is preliminary data.</text>
</comment>
<evidence type="ECO:0000313" key="3">
    <source>
        <dbReference type="EMBL" id="MBO8473365.1"/>
    </source>
</evidence>
<keyword evidence="1" id="KW-0175">Coiled coil</keyword>
<name>A0A9D9IJJ6_9BACT</name>
<gene>
    <name evidence="3" type="ORF">IAB81_07015</name>
</gene>
<feature type="region of interest" description="Disordered" evidence="2">
    <location>
        <begin position="72"/>
        <end position="91"/>
    </location>
</feature>
<reference evidence="3" key="1">
    <citation type="submission" date="2020-10" db="EMBL/GenBank/DDBJ databases">
        <authorList>
            <person name="Gilroy R."/>
        </authorList>
    </citation>
    <scope>NUCLEOTIDE SEQUENCE</scope>
    <source>
        <strain evidence="3">B1-8020</strain>
    </source>
</reference>
<feature type="coiled-coil region" evidence="1">
    <location>
        <begin position="5"/>
        <end position="32"/>
    </location>
</feature>
<dbReference type="AlphaFoldDB" id="A0A9D9IJJ6"/>
<dbReference type="EMBL" id="JADIMA010000067">
    <property type="protein sequence ID" value="MBO8473365.1"/>
    <property type="molecule type" value="Genomic_DNA"/>
</dbReference>
<reference evidence="3" key="2">
    <citation type="journal article" date="2021" name="PeerJ">
        <title>Extensive microbial diversity within the chicken gut microbiome revealed by metagenomics and culture.</title>
        <authorList>
            <person name="Gilroy R."/>
            <person name="Ravi A."/>
            <person name="Getino M."/>
            <person name="Pursley I."/>
            <person name="Horton D.L."/>
            <person name="Alikhan N.F."/>
            <person name="Baker D."/>
            <person name="Gharbi K."/>
            <person name="Hall N."/>
            <person name="Watson M."/>
            <person name="Adriaenssens E.M."/>
            <person name="Foster-Nyarko E."/>
            <person name="Jarju S."/>
            <person name="Secka A."/>
            <person name="Antonio M."/>
            <person name="Oren A."/>
            <person name="Chaudhuri R.R."/>
            <person name="La Ragione R."/>
            <person name="Hildebrand F."/>
            <person name="Pallen M.J."/>
        </authorList>
    </citation>
    <scope>NUCLEOTIDE SEQUENCE</scope>
    <source>
        <strain evidence="3">B1-8020</strain>
    </source>
</reference>
<evidence type="ECO:0000256" key="1">
    <source>
        <dbReference type="SAM" id="Coils"/>
    </source>
</evidence>